<keyword evidence="4 5" id="KW-0472">Membrane</keyword>
<gene>
    <name evidence="6" type="ORF">M5D96_007020</name>
</gene>
<accession>A0A9P9YMS7</accession>
<feature type="transmembrane region" description="Helical" evidence="5">
    <location>
        <begin position="389"/>
        <end position="409"/>
    </location>
</feature>
<dbReference type="Proteomes" id="UP001059596">
    <property type="component" value="Unassembled WGS sequence"/>
</dbReference>
<evidence type="ECO:0000313" key="6">
    <source>
        <dbReference type="EMBL" id="KAI8039600.1"/>
    </source>
</evidence>
<dbReference type="InterPro" id="IPR050579">
    <property type="entry name" value="PMP-22/EMP/MP20-like"/>
</dbReference>
<dbReference type="GO" id="GO:0005886">
    <property type="term" value="C:plasma membrane"/>
    <property type="evidence" value="ECO:0007669"/>
    <property type="project" value="TreeGrafter"/>
</dbReference>
<protein>
    <submittedName>
        <fullName evidence="6">Uncharacterized protein</fullName>
    </submittedName>
</protein>
<name>A0A9P9YMS7_9MUSC</name>
<evidence type="ECO:0000256" key="2">
    <source>
        <dbReference type="ARBA" id="ARBA00022692"/>
    </source>
</evidence>
<organism evidence="6 7">
    <name type="scientific">Drosophila gunungcola</name>
    <name type="common">fruit fly</name>
    <dbReference type="NCBI Taxonomy" id="103775"/>
    <lineage>
        <taxon>Eukaryota</taxon>
        <taxon>Metazoa</taxon>
        <taxon>Ecdysozoa</taxon>
        <taxon>Arthropoda</taxon>
        <taxon>Hexapoda</taxon>
        <taxon>Insecta</taxon>
        <taxon>Pterygota</taxon>
        <taxon>Neoptera</taxon>
        <taxon>Endopterygota</taxon>
        <taxon>Diptera</taxon>
        <taxon>Brachycera</taxon>
        <taxon>Muscomorpha</taxon>
        <taxon>Ephydroidea</taxon>
        <taxon>Drosophilidae</taxon>
        <taxon>Drosophila</taxon>
        <taxon>Sophophora</taxon>
    </lineage>
</organism>
<sequence>MCVWIAPCQRPESPRRAVECVPDRETAPTMERNVSTSTIGRDEARRPLMEAYMFQRRVLLGCSLLMVVSLLIWIVAISTDHWIIISGGKGIFIPESRRFFMSSHSGLWRHCRNTIVPNAMSNAQVVRNFSSMSYTSQTNINEAKRNLSHRDFIKEFAQEQLVDSAENFTESARRHMFAHWARGEEEEFQTLRNAFRSLVMSTEDNQRQINATAIKPIPIDPLDVKGIIARNTFGSALQRVKYNNTWSYYVIPEVAQLAIFSNWTDYPLVVRLLGTYIRDIGIPAYVLNDERVILILVPPLPPKKNQAAFYSYIPNQRCKYIDMFPNSNALRNEPGFDDELLVAWYSLSDYIRTQASFACITLFVMSLGAVFSFYTFMNPRYMFKRLAGGIHLVAASTALVVLQVLFSSIDYTKEHLFYAYPDGAELTYGYGVYLAWFTFVDNILCGVMFLWYSGKKKGAKAPNDEVAMADEPTIMGR</sequence>
<comment type="subcellular location">
    <subcellularLocation>
        <location evidence="1">Membrane</location>
        <topology evidence="1">Multi-pass membrane protein</topology>
    </subcellularLocation>
</comment>
<dbReference type="PANTHER" id="PTHR10671">
    <property type="entry name" value="EPITHELIAL MEMBRANE PROTEIN-RELATED"/>
    <property type="match status" value="1"/>
</dbReference>
<dbReference type="OrthoDB" id="5917530at2759"/>
<feature type="transmembrane region" description="Helical" evidence="5">
    <location>
        <begin position="429"/>
        <end position="452"/>
    </location>
</feature>
<dbReference type="Pfam" id="PF13903">
    <property type="entry name" value="Claudin_2"/>
    <property type="match status" value="2"/>
</dbReference>
<dbReference type="PANTHER" id="PTHR10671:SF110">
    <property type="entry name" value="FI18012P1"/>
    <property type="match status" value="1"/>
</dbReference>
<evidence type="ECO:0000256" key="5">
    <source>
        <dbReference type="SAM" id="Phobius"/>
    </source>
</evidence>
<reference evidence="6" key="1">
    <citation type="journal article" date="2023" name="Genome Biol. Evol.">
        <title>Long-read-based Genome Assembly of Drosophila gunungcola Reveals Fewer Chemosensory Genes in Flower-breeding Species.</title>
        <authorList>
            <person name="Negi A."/>
            <person name="Liao B.Y."/>
            <person name="Yeh S.D."/>
        </authorList>
    </citation>
    <scope>NUCLEOTIDE SEQUENCE</scope>
    <source>
        <strain evidence="6">Sukarami</strain>
    </source>
</reference>
<keyword evidence="3 5" id="KW-1133">Transmembrane helix</keyword>
<dbReference type="Gene3D" id="1.20.140.150">
    <property type="match status" value="2"/>
</dbReference>
<feature type="transmembrane region" description="Helical" evidence="5">
    <location>
        <begin position="58"/>
        <end position="76"/>
    </location>
</feature>
<evidence type="ECO:0000256" key="1">
    <source>
        <dbReference type="ARBA" id="ARBA00004141"/>
    </source>
</evidence>
<keyword evidence="2 5" id="KW-0812">Transmembrane</keyword>
<dbReference type="EMBL" id="JAMKOV010000005">
    <property type="protein sequence ID" value="KAI8039600.1"/>
    <property type="molecule type" value="Genomic_DNA"/>
</dbReference>
<keyword evidence="7" id="KW-1185">Reference proteome</keyword>
<dbReference type="InterPro" id="IPR004031">
    <property type="entry name" value="PMP22/EMP/MP20/Claudin"/>
</dbReference>
<comment type="caution">
    <text evidence="6">The sequence shown here is derived from an EMBL/GenBank/DDBJ whole genome shotgun (WGS) entry which is preliminary data.</text>
</comment>
<dbReference type="AlphaFoldDB" id="A0A9P9YMS7"/>
<evidence type="ECO:0000256" key="4">
    <source>
        <dbReference type="ARBA" id="ARBA00023136"/>
    </source>
</evidence>
<proteinExistence type="predicted"/>
<feature type="transmembrane region" description="Helical" evidence="5">
    <location>
        <begin position="355"/>
        <end position="377"/>
    </location>
</feature>
<evidence type="ECO:0000256" key="3">
    <source>
        <dbReference type="ARBA" id="ARBA00022989"/>
    </source>
</evidence>
<evidence type="ECO:0000313" key="7">
    <source>
        <dbReference type="Proteomes" id="UP001059596"/>
    </source>
</evidence>